<gene>
    <name evidence="1" type="ORF">JL09_g6990</name>
</gene>
<name>A0A099NIA8_PICKU</name>
<accession>A0A099NIA8</accession>
<dbReference type="EMBL" id="JQFK01002305">
    <property type="protein sequence ID" value="KGK32403.1"/>
    <property type="molecule type" value="Genomic_DNA"/>
</dbReference>
<dbReference type="HOGENOM" id="CLU_3368623_0_0_1"/>
<proteinExistence type="predicted"/>
<evidence type="ECO:0000313" key="2">
    <source>
        <dbReference type="Proteomes" id="UP000029867"/>
    </source>
</evidence>
<dbReference type="AlphaFoldDB" id="A0A099NIA8"/>
<comment type="caution">
    <text evidence="1">The sequence shown here is derived from an EMBL/GenBank/DDBJ whole genome shotgun (WGS) entry which is preliminary data.</text>
</comment>
<reference evidence="2" key="1">
    <citation type="journal article" date="2014" name="Microb. Cell Fact.">
        <title>Exploiting Issatchenkia orientalis SD108 for succinic acid production.</title>
        <authorList>
            <person name="Xiao H."/>
            <person name="Shao Z."/>
            <person name="Jiang Y."/>
            <person name="Dole S."/>
            <person name="Zhao H."/>
        </authorList>
    </citation>
    <scope>NUCLEOTIDE SEQUENCE [LARGE SCALE GENOMIC DNA]</scope>
    <source>
        <strain evidence="2">SD108</strain>
    </source>
</reference>
<organism evidence="1 2">
    <name type="scientific">Pichia kudriavzevii</name>
    <name type="common">Yeast</name>
    <name type="synonym">Issatchenkia orientalis</name>
    <dbReference type="NCBI Taxonomy" id="4909"/>
    <lineage>
        <taxon>Eukaryota</taxon>
        <taxon>Fungi</taxon>
        <taxon>Dikarya</taxon>
        <taxon>Ascomycota</taxon>
        <taxon>Saccharomycotina</taxon>
        <taxon>Pichiomycetes</taxon>
        <taxon>Pichiales</taxon>
        <taxon>Pichiaceae</taxon>
        <taxon>Pichia</taxon>
    </lineage>
</organism>
<protein>
    <submittedName>
        <fullName evidence="1">Uncharacterized protein</fullName>
    </submittedName>
</protein>
<evidence type="ECO:0000313" key="1">
    <source>
        <dbReference type="EMBL" id="KGK32403.1"/>
    </source>
</evidence>
<sequence>MYGLHTSKHHSGLTLYFLIKLEIDVMLDSKVVMKL</sequence>
<dbReference type="Proteomes" id="UP000029867">
    <property type="component" value="Unassembled WGS sequence"/>
</dbReference>